<dbReference type="PANTHER" id="PTHR22901:SF0">
    <property type="entry name" value="SIALATE O-ACETYLESTERASE"/>
    <property type="match status" value="1"/>
</dbReference>
<evidence type="ECO:0008006" key="8">
    <source>
        <dbReference type="Google" id="ProtNLM"/>
    </source>
</evidence>
<gene>
    <name evidence="6" type="ordered locus">Pedsa_2708</name>
</gene>
<dbReference type="KEGG" id="psn:Pedsa_2708"/>
<dbReference type="Proteomes" id="UP000000310">
    <property type="component" value="Chromosome"/>
</dbReference>
<dbReference type="GO" id="GO:0001681">
    <property type="term" value="F:sialate O-acetylesterase activity"/>
    <property type="evidence" value="ECO:0007669"/>
    <property type="project" value="InterPro"/>
</dbReference>
<evidence type="ECO:0000313" key="7">
    <source>
        <dbReference type="Proteomes" id="UP000000310"/>
    </source>
</evidence>
<dbReference type="GO" id="GO:0005975">
    <property type="term" value="P:carbohydrate metabolic process"/>
    <property type="evidence" value="ECO:0007669"/>
    <property type="project" value="InterPro"/>
</dbReference>
<protein>
    <recommendedName>
        <fullName evidence="8">Sialate O-acetylesterase</fullName>
    </recommendedName>
</protein>
<feature type="domain" description="Glycosyl hydrolases family 2 sugar binding" evidence="4">
    <location>
        <begin position="241"/>
        <end position="382"/>
    </location>
</feature>
<dbReference type="Pfam" id="PF02837">
    <property type="entry name" value="Glyco_hydro_2_N"/>
    <property type="match status" value="1"/>
</dbReference>
<dbReference type="InterPro" id="IPR008979">
    <property type="entry name" value="Galactose-bd-like_sf"/>
</dbReference>
<feature type="signal peptide" evidence="3">
    <location>
        <begin position="1"/>
        <end position="19"/>
    </location>
</feature>
<dbReference type="STRING" id="762903.Pedsa_2708"/>
<dbReference type="InterPro" id="IPR005181">
    <property type="entry name" value="SASA"/>
</dbReference>
<dbReference type="eggNOG" id="COG3250">
    <property type="taxonomic scope" value="Bacteria"/>
</dbReference>
<evidence type="ECO:0000256" key="1">
    <source>
        <dbReference type="ARBA" id="ARBA00007401"/>
    </source>
</evidence>
<dbReference type="InterPro" id="IPR036514">
    <property type="entry name" value="SGNH_hydro_sf"/>
</dbReference>
<dbReference type="Gene3D" id="3.40.50.1110">
    <property type="entry name" value="SGNH hydrolase"/>
    <property type="match status" value="2"/>
</dbReference>
<dbReference type="OrthoDB" id="9816001at2"/>
<dbReference type="Pfam" id="PF03629">
    <property type="entry name" value="SASA"/>
    <property type="match status" value="2"/>
</dbReference>
<keyword evidence="2" id="KW-0378">Hydrolase</keyword>
<reference evidence="6 7" key="1">
    <citation type="journal article" date="2011" name="Stand. Genomic Sci.">
        <title>Complete genome sequence of the gliding, heparinolytic Pedobacter saltans type strain (113).</title>
        <authorList>
            <person name="Liolios K."/>
            <person name="Sikorski J."/>
            <person name="Lu M."/>
            <person name="Nolan M."/>
            <person name="Lapidus A."/>
            <person name="Lucas S."/>
            <person name="Hammon N."/>
            <person name="Deshpande S."/>
            <person name="Cheng J.F."/>
            <person name="Tapia R."/>
            <person name="Han C."/>
            <person name="Goodwin L."/>
            <person name="Pitluck S."/>
            <person name="Huntemann M."/>
            <person name="Ivanova N."/>
            <person name="Pagani I."/>
            <person name="Mavromatis K."/>
            <person name="Ovchinikova G."/>
            <person name="Pati A."/>
            <person name="Chen A."/>
            <person name="Palaniappan K."/>
            <person name="Land M."/>
            <person name="Hauser L."/>
            <person name="Brambilla E.M."/>
            <person name="Kotsyurbenko O."/>
            <person name="Rohde M."/>
            <person name="Tindall B.J."/>
            <person name="Abt B."/>
            <person name="Goker M."/>
            <person name="Detter J.C."/>
            <person name="Woyke T."/>
            <person name="Bristow J."/>
            <person name="Eisen J.A."/>
            <person name="Markowitz V."/>
            <person name="Hugenholtz P."/>
            <person name="Klenk H.P."/>
            <person name="Kyrpides N.C."/>
        </authorList>
    </citation>
    <scope>NUCLEOTIDE SEQUENCE [LARGE SCALE GENOMIC DNA]</scope>
    <source>
        <strain evidence="7">ATCC 51119 / DSM 12145 / JCM 21818 / LMG 10337 / NBRC 100064 / NCIMB 13643</strain>
    </source>
</reference>
<evidence type="ECO:0000256" key="2">
    <source>
        <dbReference type="ARBA" id="ARBA00022801"/>
    </source>
</evidence>
<feature type="domain" description="Sialate O-acetylesterase" evidence="5">
    <location>
        <begin position="102"/>
        <end position="222"/>
    </location>
</feature>
<dbReference type="GO" id="GO:0004553">
    <property type="term" value="F:hydrolase activity, hydrolyzing O-glycosyl compounds"/>
    <property type="evidence" value="ECO:0007669"/>
    <property type="project" value="InterPro"/>
</dbReference>
<dbReference type="SUPFAM" id="SSF52266">
    <property type="entry name" value="SGNH hydrolase"/>
    <property type="match status" value="1"/>
</dbReference>
<evidence type="ECO:0000259" key="5">
    <source>
        <dbReference type="Pfam" id="PF03629"/>
    </source>
</evidence>
<dbReference type="InterPro" id="IPR006104">
    <property type="entry name" value="Glyco_hydro_2_N"/>
</dbReference>
<evidence type="ECO:0000313" key="6">
    <source>
        <dbReference type="EMBL" id="ADY53250.1"/>
    </source>
</evidence>
<keyword evidence="3" id="KW-0732">Signal</keyword>
<dbReference type="RefSeq" id="WP_013633735.1">
    <property type="nucleotide sequence ID" value="NC_015177.1"/>
</dbReference>
<dbReference type="InterPro" id="IPR039329">
    <property type="entry name" value="SIAE"/>
</dbReference>
<dbReference type="PANTHER" id="PTHR22901">
    <property type="entry name" value="SIALATE O-ACETYLESTERASE"/>
    <property type="match status" value="1"/>
</dbReference>
<dbReference type="EMBL" id="CP002545">
    <property type="protein sequence ID" value="ADY53250.1"/>
    <property type="molecule type" value="Genomic_DNA"/>
</dbReference>
<comment type="similarity">
    <text evidence="1">Belongs to the glycosyl hydrolase 2 family.</text>
</comment>
<dbReference type="AlphaFoldDB" id="F0S6Y7"/>
<proteinExistence type="inferred from homology"/>
<keyword evidence="7" id="KW-1185">Reference proteome</keyword>
<name>F0S6Y7_PSESL</name>
<organism evidence="6 7">
    <name type="scientific">Pseudopedobacter saltans (strain ATCC 51119 / DSM 12145 / JCM 21818 / CCUG 39354 / LMG 10337 / NBRC 100064 / NCIMB 13643)</name>
    <name type="common">Pedobacter saltans</name>
    <dbReference type="NCBI Taxonomy" id="762903"/>
    <lineage>
        <taxon>Bacteria</taxon>
        <taxon>Pseudomonadati</taxon>
        <taxon>Bacteroidota</taxon>
        <taxon>Sphingobacteriia</taxon>
        <taxon>Sphingobacteriales</taxon>
        <taxon>Sphingobacteriaceae</taxon>
        <taxon>Pseudopedobacter</taxon>
    </lineage>
</organism>
<dbReference type="SUPFAM" id="SSF49785">
    <property type="entry name" value="Galactose-binding domain-like"/>
    <property type="match status" value="1"/>
</dbReference>
<feature type="chain" id="PRO_5003259997" description="Sialate O-acetylesterase" evidence="3">
    <location>
        <begin position="20"/>
        <end position="653"/>
    </location>
</feature>
<evidence type="ECO:0000259" key="4">
    <source>
        <dbReference type="Pfam" id="PF02837"/>
    </source>
</evidence>
<feature type="domain" description="Sialate O-acetylesterase" evidence="5">
    <location>
        <begin position="423"/>
        <end position="528"/>
    </location>
</feature>
<evidence type="ECO:0000256" key="3">
    <source>
        <dbReference type="SAM" id="SignalP"/>
    </source>
</evidence>
<reference evidence="7" key="2">
    <citation type="submission" date="2011-02" db="EMBL/GenBank/DDBJ databases">
        <title>The complete genome of Pedobacter saltans DSM 12145.</title>
        <authorList>
            <consortium name="US DOE Joint Genome Institute (JGI-PGF)"/>
            <person name="Lucas S."/>
            <person name="Copeland A."/>
            <person name="Lapidus A."/>
            <person name="Bruce D."/>
            <person name="Goodwin L."/>
            <person name="Pitluck S."/>
            <person name="Kyrpides N."/>
            <person name="Mavromatis K."/>
            <person name="Pagani I."/>
            <person name="Ivanova N."/>
            <person name="Ovchinnikova G."/>
            <person name="Lu M."/>
            <person name="Detter J.C."/>
            <person name="Han C."/>
            <person name="Land M."/>
            <person name="Hauser L."/>
            <person name="Markowitz V."/>
            <person name="Cheng J.-F."/>
            <person name="Hugenholtz P."/>
            <person name="Woyke T."/>
            <person name="Wu D."/>
            <person name="Tindall B."/>
            <person name="Pomrenke H.G."/>
            <person name="Brambilla E."/>
            <person name="Klenk H.-P."/>
            <person name="Eisen J.A."/>
        </authorList>
    </citation>
    <scope>NUCLEOTIDE SEQUENCE [LARGE SCALE GENOMIC DNA]</scope>
    <source>
        <strain evidence="7">ATCC 51119 / DSM 12145 / JCM 21818 / LMG 10337 / NBRC 100064 / NCIMB 13643</strain>
    </source>
</reference>
<accession>F0S6Y7</accession>
<dbReference type="HOGENOM" id="CLU_015150_2_0_10"/>
<sequence>MKKQLLSIILSLNVFFAYADVKLPRLVSDGMVLQRDQKVKIWGWADQAENVSVKFQNKVYRTQADGGGNWMIELPAMKVGGPYSMQIIGKNQLEIQNILIGDVWICSGQSNMELPVDRVKVKYPGLVENSKNDKIRHFAVNTTYEFNDLKKDFATGGWKMASPENVGAFTAVGYFFAKALYEKYHVPIGLIRIAVGGSPAEAWLPEGTIKKYPDYYKLLMKYKQKGIVDSILKADKEKIDSWNNNIDREDLGLKENWLNNNLDFGNWEKMSVPGLWKSNPFIENKQETHMNVAGNLRNSGVIWFKKEVNLSKTQLGKPSMLILGALVDRDEAYINGVKVGTTGYQYPPRRYNIPENTLKEGKNIITVRLVANNRNGGFVPDKFYGMTLGQDTISLKGDWFYKVGYSSTPMPSNQVTFHYQPASLFNALVAPLKNFSTKGVIWYQGESNTKNPKEYESLFADLIKDWRVYFSKPQLPFLYVQLANFMEESSAPQESNWAELREVQRKTLSIPNTAMAVITDIGEWNDIHPLNKKTVGDRLALAAEYLAYGDKKVVYSGPTLKSYEIKAGEFILTFHHVGSGLVSRNKEELKHFAVADASGEFKWAKAKIEGNKVIVWNDDVKNPKRLRYGWSHNPIKANLYNKEGLPASAFQVP</sequence>